<name>A0A844W5B6_9RHOB</name>
<dbReference type="AlphaFoldDB" id="A0A844W5B6"/>
<evidence type="ECO:0000256" key="2">
    <source>
        <dbReference type="ARBA" id="ARBA00022729"/>
    </source>
</evidence>
<keyword evidence="3" id="KW-0574">Periplasm</keyword>
<dbReference type="RefSeq" id="WP_160383262.1">
    <property type="nucleotide sequence ID" value="NZ_WNXQ01000008.1"/>
</dbReference>
<accession>A0A844W5B6</accession>
<dbReference type="InterPro" id="IPR018389">
    <property type="entry name" value="DctP_fam"/>
</dbReference>
<keyword evidence="6" id="KW-1185">Reference proteome</keyword>
<dbReference type="InterPro" id="IPR038404">
    <property type="entry name" value="TRAP_DctP_sf"/>
</dbReference>
<dbReference type="GO" id="GO:0055085">
    <property type="term" value="P:transmembrane transport"/>
    <property type="evidence" value="ECO:0007669"/>
    <property type="project" value="InterPro"/>
</dbReference>
<protein>
    <recommendedName>
        <fullName evidence="7">TRAP-type C4-dicarboxylate transport system, substrate-binding protein</fullName>
    </recommendedName>
</protein>
<keyword evidence="2 4" id="KW-0732">Signal</keyword>
<dbReference type="Proteomes" id="UP000443843">
    <property type="component" value="Unassembled WGS sequence"/>
</dbReference>
<evidence type="ECO:0000256" key="1">
    <source>
        <dbReference type="ARBA" id="ARBA00004418"/>
    </source>
</evidence>
<evidence type="ECO:0000313" key="5">
    <source>
        <dbReference type="EMBL" id="MWB79047.1"/>
    </source>
</evidence>
<dbReference type="CDD" id="cd13666">
    <property type="entry name" value="PBP2_TRAP_DctP_like_1"/>
    <property type="match status" value="1"/>
</dbReference>
<proteinExistence type="predicted"/>
<dbReference type="Pfam" id="PF03480">
    <property type="entry name" value="DctP"/>
    <property type="match status" value="1"/>
</dbReference>
<feature type="signal peptide" evidence="4">
    <location>
        <begin position="1"/>
        <end position="22"/>
    </location>
</feature>
<dbReference type="PANTHER" id="PTHR33376">
    <property type="match status" value="1"/>
</dbReference>
<dbReference type="PANTHER" id="PTHR33376:SF15">
    <property type="entry name" value="BLL6794 PROTEIN"/>
    <property type="match status" value="1"/>
</dbReference>
<evidence type="ECO:0000313" key="6">
    <source>
        <dbReference type="Proteomes" id="UP000443843"/>
    </source>
</evidence>
<reference evidence="5 6" key="1">
    <citation type="submission" date="2019-11" db="EMBL/GenBank/DDBJ databases">
        <title>Pseudooceanicola pacifica sp. nov., isolated from deep-sea sediment of the Pacific Ocean.</title>
        <authorList>
            <person name="Lyu L."/>
        </authorList>
    </citation>
    <scope>NUCLEOTIDE SEQUENCE [LARGE SCALE GENOMIC DNA]</scope>
    <source>
        <strain evidence="5 6">216_PA32_1</strain>
    </source>
</reference>
<feature type="chain" id="PRO_5032440955" description="TRAP-type C4-dicarboxylate transport system, substrate-binding protein" evidence="4">
    <location>
        <begin position="23"/>
        <end position="353"/>
    </location>
</feature>
<evidence type="ECO:0008006" key="7">
    <source>
        <dbReference type="Google" id="ProtNLM"/>
    </source>
</evidence>
<evidence type="ECO:0000256" key="4">
    <source>
        <dbReference type="SAM" id="SignalP"/>
    </source>
</evidence>
<gene>
    <name evidence="5" type="ORF">GLS40_13490</name>
</gene>
<dbReference type="EMBL" id="WNXQ01000008">
    <property type="protein sequence ID" value="MWB79047.1"/>
    <property type="molecule type" value="Genomic_DNA"/>
</dbReference>
<comment type="subcellular location">
    <subcellularLocation>
        <location evidence="1">Periplasm</location>
    </subcellularLocation>
</comment>
<evidence type="ECO:0000256" key="3">
    <source>
        <dbReference type="ARBA" id="ARBA00022764"/>
    </source>
</evidence>
<organism evidence="5 6">
    <name type="scientific">Pseudooceanicola pacificus</name>
    <dbReference type="NCBI Taxonomy" id="2676438"/>
    <lineage>
        <taxon>Bacteria</taxon>
        <taxon>Pseudomonadati</taxon>
        <taxon>Pseudomonadota</taxon>
        <taxon>Alphaproteobacteria</taxon>
        <taxon>Rhodobacterales</taxon>
        <taxon>Paracoccaceae</taxon>
        <taxon>Pseudooceanicola</taxon>
    </lineage>
</organism>
<dbReference type="NCBIfam" id="NF037995">
    <property type="entry name" value="TRAP_S1"/>
    <property type="match status" value="1"/>
</dbReference>
<sequence length="353" mass="38835">MKYVKYLAFALALPVMGTSAYATETIRMTIAAGLPVHSTGVAYLENFLIPEVDKRLAETGDYQIEWTKGWGGTIAGQFDMFEAVEDGIVDMAYVNTLFEGAKLPLEQITFVTPFGSTDLKQTMATFDKVRGQIPELDEQFLKHNQRRLAISGLVNYHMVSTFEINSLDDLQGRKFGAPGLAANWLEGTGATPVSGSLSEYYNSLKTGVYDGILMFESGIPTFKFYEVAPIITRVGFGSQLTTNITINEDKWQSLPEEVQQVLTDVSDEYEAQLVEATVERAAKGLQTAVDNGATINDMPKDEIAALAASLPNIAKLWATTTDEKGLPGTKMLETWMQASRDAGVTFARDWDKE</sequence>
<dbReference type="Gene3D" id="3.40.190.170">
    <property type="entry name" value="Bacterial extracellular solute-binding protein, family 7"/>
    <property type="match status" value="1"/>
</dbReference>
<dbReference type="GO" id="GO:0042597">
    <property type="term" value="C:periplasmic space"/>
    <property type="evidence" value="ECO:0007669"/>
    <property type="project" value="UniProtKB-SubCell"/>
</dbReference>
<comment type="caution">
    <text evidence="5">The sequence shown here is derived from an EMBL/GenBank/DDBJ whole genome shotgun (WGS) entry which is preliminary data.</text>
</comment>